<reference evidence="1 2" key="1">
    <citation type="journal article" date="2021" name="Nat. Commun.">
        <title>Genetic determinants of endophytism in the Arabidopsis root mycobiome.</title>
        <authorList>
            <person name="Mesny F."/>
            <person name="Miyauchi S."/>
            <person name="Thiergart T."/>
            <person name="Pickel B."/>
            <person name="Atanasova L."/>
            <person name="Karlsson M."/>
            <person name="Huettel B."/>
            <person name="Barry K.W."/>
            <person name="Haridas S."/>
            <person name="Chen C."/>
            <person name="Bauer D."/>
            <person name="Andreopoulos W."/>
            <person name="Pangilinan J."/>
            <person name="LaButti K."/>
            <person name="Riley R."/>
            <person name="Lipzen A."/>
            <person name="Clum A."/>
            <person name="Drula E."/>
            <person name="Henrissat B."/>
            <person name="Kohler A."/>
            <person name="Grigoriev I.V."/>
            <person name="Martin F.M."/>
            <person name="Hacquard S."/>
        </authorList>
    </citation>
    <scope>NUCLEOTIDE SEQUENCE [LARGE SCALE GENOMIC DNA]</scope>
    <source>
        <strain evidence="1 2">MPI-SDFR-AT-0079</strain>
    </source>
</reference>
<organism evidence="1 2">
    <name type="scientific">Chaetomium tenue</name>
    <dbReference type="NCBI Taxonomy" id="1854479"/>
    <lineage>
        <taxon>Eukaryota</taxon>
        <taxon>Fungi</taxon>
        <taxon>Dikarya</taxon>
        <taxon>Ascomycota</taxon>
        <taxon>Pezizomycotina</taxon>
        <taxon>Sordariomycetes</taxon>
        <taxon>Sordariomycetidae</taxon>
        <taxon>Sordariales</taxon>
        <taxon>Chaetomiaceae</taxon>
        <taxon>Chaetomium</taxon>
    </lineage>
</organism>
<accession>A0ACB7P3P2</accession>
<proteinExistence type="predicted"/>
<name>A0ACB7P3P2_9PEZI</name>
<dbReference type="EMBL" id="JAGIZQ010000005">
    <property type="protein sequence ID" value="KAH6627814.1"/>
    <property type="molecule type" value="Genomic_DNA"/>
</dbReference>
<gene>
    <name evidence="1" type="ORF">F5144DRAFT_285475</name>
</gene>
<evidence type="ECO:0000313" key="2">
    <source>
        <dbReference type="Proteomes" id="UP000724584"/>
    </source>
</evidence>
<keyword evidence="2" id="KW-1185">Reference proteome</keyword>
<evidence type="ECO:0000313" key="1">
    <source>
        <dbReference type="EMBL" id="KAH6627814.1"/>
    </source>
</evidence>
<protein>
    <submittedName>
        <fullName evidence="1">Uncharacterized protein</fullName>
    </submittedName>
</protein>
<dbReference type="Proteomes" id="UP000724584">
    <property type="component" value="Unassembled WGS sequence"/>
</dbReference>
<sequence length="157" mass="17266">MTRPKVPDDKRQRTAQACDSCKRRKQKVGTLFFLFWLFSPSPLPTPLTFSPVRIWESTVSTTNPKKPNLVPSQGPVSGWLGSSRTPILADVSLLRCQTLVFPFIYLPLPPWGYTTTMLLDAQGEMLASAKQACPVGGAVLAHLLRSTKQQGETGVPI</sequence>
<comment type="caution">
    <text evidence="1">The sequence shown here is derived from an EMBL/GenBank/DDBJ whole genome shotgun (WGS) entry which is preliminary data.</text>
</comment>